<dbReference type="SMART" id="SM00339">
    <property type="entry name" value="FH"/>
    <property type="match status" value="1"/>
</dbReference>
<dbReference type="Pfam" id="PF00250">
    <property type="entry name" value="Forkhead"/>
    <property type="match status" value="1"/>
</dbReference>
<dbReference type="InterPro" id="IPR001766">
    <property type="entry name" value="Fork_head_dom"/>
</dbReference>
<dbReference type="PROSITE" id="PS00658">
    <property type="entry name" value="FORK_HEAD_2"/>
    <property type="match status" value="1"/>
</dbReference>
<dbReference type="FunFam" id="1.10.10.10:FF:000135">
    <property type="entry name" value="forkhead box protein G1"/>
    <property type="match status" value="1"/>
</dbReference>
<dbReference type="Proteomes" id="UP000582659">
    <property type="component" value="Unassembled WGS sequence"/>
</dbReference>
<keyword evidence="1 5" id="KW-0238">DNA-binding</keyword>
<feature type="region of interest" description="Disordered" evidence="6">
    <location>
        <begin position="14"/>
        <end position="67"/>
    </location>
</feature>
<keyword evidence="5" id="KW-0539">Nucleus</keyword>
<dbReference type="EMBL" id="CAJFCV020000003">
    <property type="protein sequence ID" value="CAG9107553.1"/>
    <property type="molecule type" value="Genomic_DNA"/>
</dbReference>
<feature type="DNA-binding region" description="Fork-head" evidence="5">
    <location>
        <begin position="83"/>
        <end position="178"/>
    </location>
</feature>
<reference evidence="8" key="1">
    <citation type="submission" date="2020-09" db="EMBL/GenBank/DDBJ databases">
        <authorList>
            <person name="Kikuchi T."/>
        </authorList>
    </citation>
    <scope>NUCLEOTIDE SEQUENCE</scope>
    <source>
        <strain evidence="8">Ka4C1</strain>
    </source>
</reference>
<dbReference type="SUPFAM" id="SSF46785">
    <property type="entry name" value="Winged helix' DNA-binding domain"/>
    <property type="match status" value="1"/>
</dbReference>
<dbReference type="OrthoDB" id="6230630at2759"/>
<feature type="compositionally biased region" description="Polar residues" evidence="6">
    <location>
        <begin position="41"/>
        <end position="62"/>
    </location>
</feature>
<evidence type="ECO:0000256" key="2">
    <source>
        <dbReference type="ARBA" id="ARBA00056063"/>
    </source>
</evidence>
<dbReference type="InterPro" id="IPR030456">
    <property type="entry name" value="TF_fork_head_CS_2"/>
</dbReference>
<evidence type="ECO:0000313" key="8">
    <source>
        <dbReference type="EMBL" id="CAD5220990.1"/>
    </source>
</evidence>
<evidence type="ECO:0000256" key="3">
    <source>
        <dbReference type="ARBA" id="ARBA00071019"/>
    </source>
</evidence>
<feature type="compositionally biased region" description="Polar residues" evidence="6">
    <location>
        <begin position="14"/>
        <end position="34"/>
    </location>
</feature>
<dbReference type="PANTHER" id="PTHR46617">
    <property type="entry name" value="FORKHEAD BOX PROTEIN G1"/>
    <property type="match status" value="1"/>
</dbReference>
<dbReference type="Gene3D" id="1.10.10.10">
    <property type="entry name" value="Winged helix-like DNA-binding domain superfamily/Winged helix DNA-binding domain"/>
    <property type="match status" value="1"/>
</dbReference>
<dbReference type="GO" id="GO:1990837">
    <property type="term" value="F:sequence-specific double-stranded DNA binding"/>
    <property type="evidence" value="ECO:0007669"/>
    <property type="project" value="TreeGrafter"/>
</dbReference>
<evidence type="ECO:0000259" key="7">
    <source>
        <dbReference type="PROSITE" id="PS50039"/>
    </source>
</evidence>
<dbReference type="GO" id="GO:0006357">
    <property type="term" value="P:regulation of transcription by RNA polymerase II"/>
    <property type="evidence" value="ECO:0007669"/>
    <property type="project" value="TreeGrafter"/>
</dbReference>
<organism evidence="8 9">
    <name type="scientific">Bursaphelenchus xylophilus</name>
    <name type="common">Pinewood nematode worm</name>
    <name type="synonym">Aphelenchoides xylophilus</name>
    <dbReference type="NCBI Taxonomy" id="6326"/>
    <lineage>
        <taxon>Eukaryota</taxon>
        <taxon>Metazoa</taxon>
        <taxon>Ecdysozoa</taxon>
        <taxon>Nematoda</taxon>
        <taxon>Chromadorea</taxon>
        <taxon>Rhabditida</taxon>
        <taxon>Tylenchina</taxon>
        <taxon>Tylenchomorpha</taxon>
        <taxon>Aphelenchoidea</taxon>
        <taxon>Aphelenchoididae</taxon>
        <taxon>Bursaphelenchus</taxon>
    </lineage>
</organism>
<dbReference type="SMR" id="A0A811KYR7"/>
<name>A0A811KYR7_BURXY</name>
<evidence type="ECO:0000313" key="9">
    <source>
        <dbReference type="Proteomes" id="UP000659654"/>
    </source>
</evidence>
<dbReference type="AlphaFoldDB" id="A0A811KYR7"/>
<comment type="caution">
    <text evidence="8">The sequence shown here is derived from an EMBL/GenBank/DDBJ whole genome shotgun (WGS) entry which is preliminary data.</text>
</comment>
<dbReference type="PANTHER" id="PTHR46617:SF3">
    <property type="entry name" value="FORKHEAD BOX PROTEIN G1"/>
    <property type="match status" value="1"/>
</dbReference>
<dbReference type="GO" id="GO:0003700">
    <property type="term" value="F:DNA-binding transcription factor activity"/>
    <property type="evidence" value="ECO:0007669"/>
    <property type="project" value="InterPro"/>
</dbReference>
<dbReference type="EMBL" id="CAJFDI010000003">
    <property type="protein sequence ID" value="CAD5220990.1"/>
    <property type="molecule type" value="Genomic_DNA"/>
</dbReference>
<evidence type="ECO:0000256" key="6">
    <source>
        <dbReference type="SAM" id="MobiDB-lite"/>
    </source>
</evidence>
<dbReference type="GO" id="GO:0005634">
    <property type="term" value="C:nucleus"/>
    <property type="evidence" value="ECO:0007669"/>
    <property type="project" value="UniProtKB-SubCell"/>
</dbReference>
<comment type="function">
    <text evidence="2">Transcription factor. Plays a role in embryogenesis and later development, perhaps acting redundantly with forkhead protein pes-1.</text>
</comment>
<protein>
    <recommendedName>
        <fullName evidence="3">Forkhead box protein fkh-2</fullName>
    </recommendedName>
    <alternativeName>
        <fullName evidence="4">Forkhead transcription factor family member fkh-2</fullName>
    </alternativeName>
</protein>
<gene>
    <name evidence="8" type="ORF">BXYJ_LOCUS6454</name>
</gene>
<dbReference type="InterPro" id="IPR047208">
    <property type="entry name" value="FOXG1"/>
</dbReference>
<dbReference type="Proteomes" id="UP000659654">
    <property type="component" value="Unassembled WGS sequence"/>
</dbReference>
<dbReference type="InterPro" id="IPR036388">
    <property type="entry name" value="WH-like_DNA-bd_sf"/>
</dbReference>
<dbReference type="PRINTS" id="PR00053">
    <property type="entry name" value="FORKHEAD"/>
</dbReference>
<evidence type="ECO:0000256" key="4">
    <source>
        <dbReference type="ARBA" id="ARBA00077297"/>
    </source>
</evidence>
<keyword evidence="9" id="KW-1185">Reference proteome</keyword>
<dbReference type="InterPro" id="IPR036390">
    <property type="entry name" value="WH_DNA-bd_sf"/>
</dbReference>
<accession>A0A811KYR7</accession>
<sequence length="282" mass="31798">MFNIASILQSASLKNECPENSPTTSEEFSMSLNISADAPSNLDNSNSPRADSESDTISTSPDEPSFLGDYANMEAAKPDKDGKPKFSYNALITMALKDSQSGKLTLNGIYEYIMDRFPFYRANKRGWQNSIRHNLSLNKFFVKVPRNYDDPGKGNYWTLDKNCKDEIYIGPNTGKLRRKPNRHRNSHLTFASPSSQINHDYPNTYIDQISRNSQNFLNILHQMNMSNLSPPQGIPFPSPPYLPNNFHNLNIGDPGQFNAGHLNPLLFQLQLQLLAKHGEKPS</sequence>
<evidence type="ECO:0000256" key="1">
    <source>
        <dbReference type="ARBA" id="ARBA00023125"/>
    </source>
</evidence>
<feature type="domain" description="Fork-head" evidence="7">
    <location>
        <begin position="83"/>
        <end position="178"/>
    </location>
</feature>
<proteinExistence type="predicted"/>
<dbReference type="PROSITE" id="PS50039">
    <property type="entry name" value="FORK_HEAD_3"/>
    <property type="match status" value="1"/>
</dbReference>
<comment type="subcellular location">
    <subcellularLocation>
        <location evidence="5">Nucleus</location>
    </subcellularLocation>
</comment>
<evidence type="ECO:0000256" key="5">
    <source>
        <dbReference type="PROSITE-ProRule" id="PRU00089"/>
    </source>
</evidence>